<dbReference type="EMBL" id="QUAL01000435">
    <property type="protein sequence ID" value="RIQ11082.1"/>
    <property type="molecule type" value="Genomic_DNA"/>
</dbReference>
<gene>
    <name evidence="2" type="ORF">DY240_30040</name>
</gene>
<keyword evidence="1" id="KW-0472">Membrane</keyword>
<reference evidence="2 3" key="1">
    <citation type="submission" date="2018-09" db="EMBL/GenBank/DDBJ databases">
        <title>Isolation, diversity and antifungal activity of actinobacteria from wheat.</title>
        <authorList>
            <person name="Han C."/>
        </authorList>
    </citation>
    <scope>NUCLEOTIDE SEQUENCE [LARGE SCALE GENOMIC DNA]</scope>
    <source>
        <strain evidence="2 3">NEAU-YY265</strain>
    </source>
</reference>
<evidence type="ECO:0000313" key="2">
    <source>
        <dbReference type="EMBL" id="RIQ11082.1"/>
    </source>
</evidence>
<feature type="transmembrane region" description="Helical" evidence="1">
    <location>
        <begin position="20"/>
        <end position="50"/>
    </location>
</feature>
<evidence type="ECO:0000313" key="3">
    <source>
        <dbReference type="Proteomes" id="UP000284057"/>
    </source>
</evidence>
<keyword evidence="1" id="KW-0812">Transmembrane</keyword>
<comment type="caution">
    <text evidence="2">The sequence shown here is derived from an EMBL/GenBank/DDBJ whole genome shotgun (WGS) entry which is preliminary data.</text>
</comment>
<evidence type="ECO:0000256" key="1">
    <source>
        <dbReference type="SAM" id="Phobius"/>
    </source>
</evidence>
<accession>A0A418KGS4</accession>
<dbReference type="AlphaFoldDB" id="A0A418KGS4"/>
<keyword evidence="1" id="KW-1133">Transmembrane helix</keyword>
<keyword evidence="3" id="KW-1185">Reference proteome</keyword>
<name>A0A418KGS4_9ACTN</name>
<protein>
    <submittedName>
        <fullName evidence="2">Uncharacterized protein</fullName>
    </submittedName>
</protein>
<sequence>MIGLLLRTVDWCFVEGGRRLVLFIGVAGVMGVIVVVAVLLLAWALAAGLWTAQHGDVRAQPFRSDYDSRRPRP</sequence>
<dbReference type="Proteomes" id="UP000284057">
    <property type="component" value="Unassembled WGS sequence"/>
</dbReference>
<proteinExistence type="predicted"/>
<organism evidence="2 3">
    <name type="scientific">Jiangella rhizosphaerae</name>
    <dbReference type="NCBI Taxonomy" id="2293569"/>
    <lineage>
        <taxon>Bacteria</taxon>
        <taxon>Bacillati</taxon>
        <taxon>Actinomycetota</taxon>
        <taxon>Actinomycetes</taxon>
        <taxon>Jiangellales</taxon>
        <taxon>Jiangellaceae</taxon>
        <taxon>Jiangella</taxon>
    </lineage>
</organism>